<evidence type="ECO:0000256" key="4">
    <source>
        <dbReference type="ARBA" id="ARBA00022989"/>
    </source>
</evidence>
<organism evidence="10 11">
    <name type="scientific">Spodoptera exigua</name>
    <name type="common">Beet armyworm</name>
    <name type="synonym">Noctua fulgens</name>
    <dbReference type="NCBI Taxonomy" id="7107"/>
    <lineage>
        <taxon>Eukaryota</taxon>
        <taxon>Metazoa</taxon>
        <taxon>Ecdysozoa</taxon>
        <taxon>Arthropoda</taxon>
        <taxon>Hexapoda</taxon>
        <taxon>Insecta</taxon>
        <taxon>Pterygota</taxon>
        <taxon>Neoptera</taxon>
        <taxon>Endopterygota</taxon>
        <taxon>Lepidoptera</taxon>
        <taxon>Glossata</taxon>
        <taxon>Ditrysia</taxon>
        <taxon>Noctuoidea</taxon>
        <taxon>Noctuidae</taxon>
        <taxon>Amphipyrinae</taxon>
        <taxon>Spodoptera</taxon>
    </lineage>
</organism>
<dbReference type="EMBL" id="JACEFF010000665">
    <property type="protein sequence ID" value="KAH9633186.1"/>
    <property type="molecule type" value="Genomic_DNA"/>
</dbReference>
<keyword evidence="5 9" id="KW-0472">Membrane</keyword>
<keyword evidence="2" id="KW-1003">Cell membrane</keyword>
<dbReference type="GO" id="GO:0005886">
    <property type="term" value="C:plasma membrane"/>
    <property type="evidence" value="ECO:0007669"/>
    <property type="project" value="UniProtKB-SubCell"/>
</dbReference>
<comment type="caution">
    <text evidence="10">The sequence shown here is derived from an EMBL/GenBank/DDBJ whole genome shotgun (WGS) entry which is preliminary data.</text>
</comment>
<comment type="subcellular location">
    <subcellularLocation>
        <location evidence="1">Cell membrane</location>
        <topology evidence="1">Multi-pass membrane protein</topology>
    </subcellularLocation>
</comment>
<evidence type="ECO:0008006" key="12">
    <source>
        <dbReference type="Google" id="ProtNLM"/>
    </source>
</evidence>
<dbReference type="PANTHER" id="PTHR42643">
    <property type="entry name" value="IONOTROPIC RECEPTOR 20A-RELATED"/>
    <property type="match status" value="1"/>
</dbReference>
<evidence type="ECO:0000256" key="1">
    <source>
        <dbReference type="ARBA" id="ARBA00004651"/>
    </source>
</evidence>
<feature type="region of interest" description="Disordered" evidence="8">
    <location>
        <begin position="1"/>
        <end position="27"/>
    </location>
</feature>
<feature type="transmembrane region" description="Helical" evidence="9">
    <location>
        <begin position="138"/>
        <end position="158"/>
    </location>
</feature>
<sequence>MELARSVREDSSDHPDVAQDSESDDRTIYGEANKVTDRCGHSTPYEVLYHVEVYARYVQHQTGRFEAIEPIFKYITILCSYDMHRVNTWGYQRNGSFDGMVNALYQGMAEIGGAPIFYRIDRGQRVQYISEVWMSSDVVWYCVVAMLAVTAIILWVMLVVQKGDNEESSLSLAGLVIWGAICQQVSSLLLEPPRNIRTLKDILDSDLKVGAHDIVYDKDYFKRTTDPVAIELYHKKVATGTHYNFFTPEEGIALVKKGGFAFHIDTTFAFPLIKATFTEREICETNLVQMYPLQRMGVVVRKHSPYKEHIAYAIRKMYEVGLPPRIQSEIDEPMPECAHTPDSSIFCVGIREFSTPLLALAIGMITSIIVLFCEIIFDRVVKINSVRDFRH</sequence>
<feature type="transmembrane region" description="Helical" evidence="9">
    <location>
        <begin position="357"/>
        <end position="377"/>
    </location>
</feature>
<dbReference type="Gene3D" id="3.40.190.10">
    <property type="entry name" value="Periplasmic binding protein-like II"/>
    <property type="match status" value="2"/>
</dbReference>
<evidence type="ECO:0000313" key="11">
    <source>
        <dbReference type="Proteomes" id="UP000814243"/>
    </source>
</evidence>
<dbReference type="InterPro" id="IPR052192">
    <property type="entry name" value="Insect_Ionotropic_Sensory_Rcpt"/>
</dbReference>
<dbReference type="AlphaFoldDB" id="A0A922MAS3"/>
<proteinExistence type="predicted"/>
<gene>
    <name evidence="10" type="ORF">HF086_017741</name>
</gene>
<name>A0A922MAS3_SPOEX</name>
<evidence type="ECO:0000256" key="9">
    <source>
        <dbReference type="SAM" id="Phobius"/>
    </source>
</evidence>
<evidence type="ECO:0000313" key="10">
    <source>
        <dbReference type="EMBL" id="KAH9633186.1"/>
    </source>
</evidence>
<keyword evidence="4 9" id="KW-1133">Transmembrane helix</keyword>
<accession>A0A922MAS3</accession>
<evidence type="ECO:0000256" key="3">
    <source>
        <dbReference type="ARBA" id="ARBA00022692"/>
    </source>
</evidence>
<protein>
    <recommendedName>
        <fullName evidence="12">Ionotropic receptor</fullName>
    </recommendedName>
</protein>
<reference evidence="10" key="1">
    <citation type="journal article" date="2021" name="G3 (Bethesda)">
        <title>Genome and transcriptome analysis of the beet armyworm Spodoptera exigua reveals targets for pest control. .</title>
        <authorList>
            <person name="Simon S."/>
            <person name="Breeschoten T."/>
            <person name="Jansen H.J."/>
            <person name="Dirks R.P."/>
            <person name="Schranz M.E."/>
            <person name="Ros V.I.D."/>
        </authorList>
    </citation>
    <scope>NUCLEOTIDE SEQUENCE</scope>
    <source>
        <strain evidence="10">TB_SE_WUR_2020</strain>
    </source>
</reference>
<keyword evidence="3 9" id="KW-0812">Transmembrane</keyword>
<evidence type="ECO:0000256" key="8">
    <source>
        <dbReference type="SAM" id="MobiDB-lite"/>
    </source>
</evidence>
<evidence type="ECO:0000256" key="2">
    <source>
        <dbReference type="ARBA" id="ARBA00022475"/>
    </source>
</evidence>
<dbReference type="Proteomes" id="UP000814243">
    <property type="component" value="Unassembled WGS sequence"/>
</dbReference>
<evidence type="ECO:0000256" key="7">
    <source>
        <dbReference type="ARBA" id="ARBA00023180"/>
    </source>
</evidence>
<feature type="compositionally biased region" description="Basic and acidic residues" evidence="8">
    <location>
        <begin position="1"/>
        <end position="17"/>
    </location>
</feature>
<keyword evidence="6" id="KW-0675">Receptor</keyword>
<evidence type="ECO:0000256" key="5">
    <source>
        <dbReference type="ARBA" id="ARBA00023136"/>
    </source>
</evidence>
<evidence type="ECO:0000256" key="6">
    <source>
        <dbReference type="ARBA" id="ARBA00023170"/>
    </source>
</evidence>
<keyword evidence="7" id="KW-0325">Glycoprotein</keyword>
<dbReference type="SUPFAM" id="SSF53850">
    <property type="entry name" value="Periplasmic binding protein-like II"/>
    <property type="match status" value="1"/>
</dbReference>
<dbReference type="PANTHER" id="PTHR42643:SF33">
    <property type="entry name" value="GLUTAMATE RECEPTOR 2-LIKE PROTEIN"/>
    <property type="match status" value="1"/>
</dbReference>